<keyword evidence="5" id="KW-0406">Ion transport</keyword>
<dbReference type="GeneID" id="68613279"/>
<feature type="transmembrane region" description="Helical" evidence="8">
    <location>
        <begin position="18"/>
        <end position="35"/>
    </location>
</feature>
<dbReference type="EMBL" id="BAABKX010000003">
    <property type="protein sequence ID" value="GAA5048911.1"/>
    <property type="molecule type" value="Genomic_DNA"/>
</dbReference>
<feature type="transmembrane region" description="Helical" evidence="8">
    <location>
        <begin position="184"/>
        <end position="207"/>
    </location>
</feature>
<comment type="caution">
    <text evidence="11">The sequence shown here is derived from an EMBL/GenBank/DDBJ whole genome shotgun (WGS) entry which is preliminary data.</text>
</comment>
<dbReference type="Proteomes" id="UP001501729">
    <property type="component" value="Unassembled WGS sequence"/>
</dbReference>
<keyword evidence="3 8" id="KW-0812">Transmembrane</keyword>
<dbReference type="RefSeq" id="WP_227776843.1">
    <property type="nucleotide sequence ID" value="NZ_BAABKX010000003.1"/>
</dbReference>
<evidence type="ECO:0000256" key="2">
    <source>
        <dbReference type="ARBA" id="ARBA00022448"/>
    </source>
</evidence>
<evidence type="ECO:0000256" key="7">
    <source>
        <dbReference type="SAM" id="MobiDB-lite"/>
    </source>
</evidence>
<dbReference type="PANTHER" id="PTHR32468:SF0">
    <property type="entry name" value="K(+)_H(+) ANTIPORTER 1"/>
    <property type="match status" value="1"/>
</dbReference>
<dbReference type="Pfam" id="PF00999">
    <property type="entry name" value="Na_H_Exchanger"/>
    <property type="match status" value="1"/>
</dbReference>
<feature type="transmembrane region" description="Helical" evidence="8">
    <location>
        <begin position="213"/>
        <end position="239"/>
    </location>
</feature>
<name>A0AAV3UH87_9EURY</name>
<feature type="transmembrane region" description="Helical" evidence="8">
    <location>
        <begin position="397"/>
        <end position="417"/>
    </location>
</feature>
<keyword evidence="6 8" id="KW-0472">Membrane</keyword>
<keyword evidence="12" id="KW-1185">Reference proteome</keyword>
<feature type="compositionally biased region" description="Basic and acidic residues" evidence="7">
    <location>
        <begin position="584"/>
        <end position="606"/>
    </location>
</feature>
<feature type="transmembrane region" description="Helical" evidence="8">
    <location>
        <begin position="117"/>
        <end position="137"/>
    </location>
</feature>
<protein>
    <submittedName>
        <fullName evidence="11">Cation:proton antiporter</fullName>
    </submittedName>
</protein>
<feature type="transmembrane region" description="Helical" evidence="8">
    <location>
        <begin position="47"/>
        <end position="74"/>
    </location>
</feature>
<proteinExistence type="predicted"/>
<dbReference type="CDD" id="cd00293">
    <property type="entry name" value="USP-like"/>
    <property type="match status" value="1"/>
</dbReference>
<evidence type="ECO:0000256" key="5">
    <source>
        <dbReference type="ARBA" id="ARBA00023065"/>
    </source>
</evidence>
<dbReference type="Pfam" id="PF00582">
    <property type="entry name" value="Usp"/>
    <property type="match status" value="1"/>
</dbReference>
<organism evidence="11 12">
    <name type="scientific">Haladaptatus pallidirubidus</name>
    <dbReference type="NCBI Taxonomy" id="1008152"/>
    <lineage>
        <taxon>Archaea</taxon>
        <taxon>Methanobacteriati</taxon>
        <taxon>Methanobacteriota</taxon>
        <taxon>Stenosarchaea group</taxon>
        <taxon>Halobacteria</taxon>
        <taxon>Halobacteriales</taxon>
        <taxon>Haladaptataceae</taxon>
        <taxon>Haladaptatus</taxon>
    </lineage>
</organism>
<evidence type="ECO:0000259" key="10">
    <source>
        <dbReference type="Pfam" id="PF00999"/>
    </source>
</evidence>
<dbReference type="GO" id="GO:1902600">
    <property type="term" value="P:proton transmembrane transport"/>
    <property type="evidence" value="ECO:0007669"/>
    <property type="project" value="InterPro"/>
</dbReference>
<feature type="domain" description="UspA" evidence="9">
    <location>
        <begin position="648"/>
        <end position="784"/>
    </location>
</feature>
<evidence type="ECO:0000256" key="3">
    <source>
        <dbReference type="ARBA" id="ARBA00022692"/>
    </source>
</evidence>
<evidence type="ECO:0000256" key="4">
    <source>
        <dbReference type="ARBA" id="ARBA00022989"/>
    </source>
</evidence>
<feature type="transmembrane region" description="Helical" evidence="8">
    <location>
        <begin position="334"/>
        <end position="356"/>
    </location>
</feature>
<dbReference type="Gene3D" id="3.40.50.12370">
    <property type="match status" value="1"/>
</dbReference>
<feature type="transmembrane region" description="Helical" evidence="8">
    <location>
        <begin position="149"/>
        <end position="172"/>
    </location>
</feature>
<keyword evidence="4 8" id="KW-1133">Transmembrane helix</keyword>
<evidence type="ECO:0000256" key="1">
    <source>
        <dbReference type="ARBA" id="ARBA00004141"/>
    </source>
</evidence>
<dbReference type="InterPro" id="IPR006015">
    <property type="entry name" value="Universal_stress_UspA"/>
</dbReference>
<dbReference type="AlphaFoldDB" id="A0AAV3UH87"/>
<keyword evidence="2" id="KW-0813">Transport</keyword>
<dbReference type="InterPro" id="IPR050794">
    <property type="entry name" value="CPA2_transporter"/>
</dbReference>
<feature type="compositionally biased region" description="Polar residues" evidence="7">
    <location>
        <begin position="506"/>
        <end position="522"/>
    </location>
</feature>
<dbReference type="PRINTS" id="PR01438">
    <property type="entry name" value="UNVRSLSTRESS"/>
</dbReference>
<feature type="region of interest" description="Disordered" evidence="7">
    <location>
        <begin position="582"/>
        <end position="610"/>
    </location>
</feature>
<dbReference type="SUPFAM" id="SSF52402">
    <property type="entry name" value="Adenine nucleotide alpha hydrolases-like"/>
    <property type="match status" value="1"/>
</dbReference>
<dbReference type="InterPro" id="IPR006016">
    <property type="entry name" value="UspA"/>
</dbReference>
<evidence type="ECO:0000256" key="6">
    <source>
        <dbReference type="ARBA" id="ARBA00023136"/>
    </source>
</evidence>
<feature type="transmembrane region" description="Helical" evidence="8">
    <location>
        <begin position="86"/>
        <end position="105"/>
    </location>
</feature>
<evidence type="ECO:0000256" key="8">
    <source>
        <dbReference type="SAM" id="Phobius"/>
    </source>
</evidence>
<accession>A0AAV3UH87</accession>
<evidence type="ECO:0000259" key="9">
    <source>
        <dbReference type="Pfam" id="PF00582"/>
    </source>
</evidence>
<dbReference type="Gene3D" id="1.20.1530.20">
    <property type="match status" value="1"/>
</dbReference>
<feature type="region of interest" description="Disordered" evidence="7">
    <location>
        <begin position="502"/>
        <end position="523"/>
    </location>
</feature>
<dbReference type="InterPro" id="IPR038770">
    <property type="entry name" value="Na+/solute_symporter_sf"/>
</dbReference>
<feature type="domain" description="Cation/H+ exchanger transmembrane" evidence="10">
    <location>
        <begin position="29"/>
        <end position="418"/>
    </location>
</feature>
<evidence type="ECO:0000313" key="11">
    <source>
        <dbReference type="EMBL" id="GAA5048911.1"/>
    </source>
</evidence>
<dbReference type="GO" id="GO:0015297">
    <property type="term" value="F:antiporter activity"/>
    <property type="evidence" value="ECO:0007669"/>
    <property type="project" value="InterPro"/>
</dbReference>
<feature type="transmembrane region" description="Helical" evidence="8">
    <location>
        <begin position="251"/>
        <end position="268"/>
    </location>
</feature>
<dbReference type="GO" id="GO:0016020">
    <property type="term" value="C:membrane"/>
    <property type="evidence" value="ECO:0007669"/>
    <property type="project" value="UniProtKB-SubCell"/>
</dbReference>
<gene>
    <name evidence="11" type="ORF">GCM10025751_21140</name>
</gene>
<comment type="subcellular location">
    <subcellularLocation>
        <location evidence="1">Membrane</location>
        <topology evidence="1">Multi-pass membrane protein</topology>
    </subcellularLocation>
</comment>
<dbReference type="PANTHER" id="PTHR32468">
    <property type="entry name" value="CATION/H + ANTIPORTER"/>
    <property type="match status" value="1"/>
</dbReference>
<dbReference type="InterPro" id="IPR006153">
    <property type="entry name" value="Cation/H_exchanger_TM"/>
</dbReference>
<sequence>MLIIDSSSVVPPLAGHELLFLFGQLFILLFTARVLGEVARYFDFPSVLGELLAGIVLGPSILGALFPGLFVALFPPNPAQYHLIEAVSWLGLLMLLVVTGFETDLDLIASRARRATSIASASIVVPFVLGFGIAWVLPSTFLTADGNRFVFSLFIATALSISAIPVIAKILLDLGIIEREISQLTIASGMINDTVGWILLAVVAGLARGTEETAITTAGTTIISLAIFLLLSFTVGLRLVSRLIRWVDSTFNSDLSLVTTVMILALGVGTLTHALRLEAVLGAFVVGVLVGRVNRFDQGVRHVFEVITLGIFAPIFFATAGLRVDLTALTTPSILLVCAVVLAVAIAGKFIGAFVGARGAGLSNWEGIAIGAGLNARGALEIIVATVGLSLGVLTETMYTIIVVIAIVTSLFAPPILRFAIDHIELSGEEERRLQRKQRDEQSFLGSVSRVLLPTRCSVHAQLAAQLLGHIGRNRDIEVTNMYVVGASESKGSSIVSRIRRRLSKHGSNTPDPRSNGGSSARNHTENAVAENCLDIATQQLSLSEEMVHNRVRPRRGPVGETVTQELHRGYDFLVLGMGTENGEAGRETRDGGMKTENGETGRRPGDGNGRPLFDLGIEDVLQATSTPVMAVNANVDSGNGPLDSVPIRRILVPTVGTEFSRHAAEIAFEIALDCNALVEVVHVIDLRRLQELFVGEADVSEAVEIGTEIADREAMLGRQLGANVLTDVLMDDHPERAIINRATTNEVDLIVLGSELRSLSQRAFFGYHVEYVLKNAPCSVAVVSSR</sequence>
<reference evidence="11 12" key="1">
    <citation type="journal article" date="2019" name="Int. J. Syst. Evol. Microbiol.">
        <title>The Global Catalogue of Microorganisms (GCM) 10K type strain sequencing project: providing services to taxonomists for standard genome sequencing and annotation.</title>
        <authorList>
            <consortium name="The Broad Institute Genomics Platform"/>
            <consortium name="The Broad Institute Genome Sequencing Center for Infectious Disease"/>
            <person name="Wu L."/>
            <person name="Ma J."/>
        </authorList>
    </citation>
    <scope>NUCLEOTIDE SEQUENCE [LARGE SCALE GENOMIC DNA]</scope>
    <source>
        <strain evidence="11 12">JCM 17504</strain>
    </source>
</reference>
<feature type="transmembrane region" description="Helical" evidence="8">
    <location>
        <begin position="303"/>
        <end position="322"/>
    </location>
</feature>
<evidence type="ECO:0000313" key="12">
    <source>
        <dbReference type="Proteomes" id="UP001501729"/>
    </source>
</evidence>